<feature type="region of interest" description="Disordered" evidence="1">
    <location>
        <begin position="226"/>
        <end position="253"/>
    </location>
</feature>
<proteinExistence type="predicted"/>
<evidence type="ECO:0000256" key="2">
    <source>
        <dbReference type="SAM" id="SignalP"/>
    </source>
</evidence>
<comment type="caution">
    <text evidence="3">The sequence shown here is derived from an EMBL/GenBank/DDBJ whole genome shotgun (WGS) entry which is preliminary data.</text>
</comment>
<organism evidence="3 4">
    <name type="scientific">Botryosphaeria dothidea</name>
    <dbReference type="NCBI Taxonomy" id="55169"/>
    <lineage>
        <taxon>Eukaryota</taxon>
        <taxon>Fungi</taxon>
        <taxon>Dikarya</taxon>
        <taxon>Ascomycota</taxon>
        <taxon>Pezizomycotina</taxon>
        <taxon>Dothideomycetes</taxon>
        <taxon>Dothideomycetes incertae sedis</taxon>
        <taxon>Botryosphaeriales</taxon>
        <taxon>Botryosphaeriaceae</taxon>
        <taxon>Botryosphaeria</taxon>
    </lineage>
</organism>
<reference evidence="3" key="1">
    <citation type="submission" date="2020-04" db="EMBL/GenBank/DDBJ databases">
        <title>Genome Assembly and Annotation of Botryosphaeria dothidea sdau 11-99, a Latent Pathogen of Apple Fruit Ring Rot in China.</title>
        <authorList>
            <person name="Yu C."/>
            <person name="Diao Y."/>
            <person name="Lu Q."/>
            <person name="Zhao J."/>
            <person name="Cui S."/>
            <person name="Peng C."/>
            <person name="He B."/>
            <person name="Liu H."/>
        </authorList>
    </citation>
    <scope>NUCLEOTIDE SEQUENCE [LARGE SCALE GENOMIC DNA]</scope>
    <source>
        <strain evidence="3">Sdau11-99</strain>
    </source>
</reference>
<evidence type="ECO:0000313" key="4">
    <source>
        <dbReference type="Proteomes" id="UP000572817"/>
    </source>
</evidence>
<dbReference type="AlphaFoldDB" id="A0A8H4NGL7"/>
<feature type="signal peptide" evidence="2">
    <location>
        <begin position="1"/>
        <end position="26"/>
    </location>
</feature>
<dbReference type="OrthoDB" id="3565477at2759"/>
<dbReference type="EMBL" id="WWBZ02000001">
    <property type="protein sequence ID" value="KAF4314172.1"/>
    <property type="molecule type" value="Genomic_DNA"/>
</dbReference>
<evidence type="ECO:0000313" key="3">
    <source>
        <dbReference type="EMBL" id="KAF4314172.1"/>
    </source>
</evidence>
<feature type="compositionally biased region" description="Low complexity" evidence="1">
    <location>
        <begin position="228"/>
        <end position="246"/>
    </location>
</feature>
<keyword evidence="4" id="KW-1185">Reference proteome</keyword>
<evidence type="ECO:0000256" key="1">
    <source>
        <dbReference type="SAM" id="MobiDB-lite"/>
    </source>
</evidence>
<protein>
    <submittedName>
        <fullName evidence="3">Uncharacterized protein</fullName>
    </submittedName>
</protein>
<dbReference type="Proteomes" id="UP000572817">
    <property type="component" value="Unassembled WGS sequence"/>
</dbReference>
<keyword evidence="2" id="KW-0732">Signal</keyword>
<feature type="region of interest" description="Disordered" evidence="1">
    <location>
        <begin position="136"/>
        <end position="165"/>
    </location>
</feature>
<name>A0A8H4NGL7_9PEZI</name>
<feature type="region of interest" description="Disordered" evidence="1">
    <location>
        <begin position="324"/>
        <end position="343"/>
    </location>
</feature>
<sequence length="368" mass="36113">MRYHFIATALAAQLTLSAAMPQSAYAASTDCEALDNACRTGPDANMASCSAKAAACKACEEADSSCRVGPDANMASCSAKKAACVGEAYPAEASAAAAAAAATTAAPSGDGPKTVYQTEMETITSCGPEVTNCPARSTHPATGTASGPAPSGTSSGGQSCQDKENACRTAPDANMAQCSAERAACDGYIPGQPSGTTSAPHGGETVFTTRVQTITSCGPEVTNCPARSTGTASGPAPSGTASGSPSCQDKENACRTAPGANMAQCSAERAACDGYVPGQPSGGSGQTCQEKENACRTAPGANMASCSAERAACDGYVPGQPGNATASLSTPTPTPAQPTPAQWTGAASTSFVSFGVMALGAAAAAFVM</sequence>
<feature type="chain" id="PRO_5034620923" evidence="2">
    <location>
        <begin position="27"/>
        <end position="368"/>
    </location>
</feature>
<gene>
    <name evidence="3" type="ORF">GTA08_BOTSDO00410</name>
</gene>
<accession>A0A8H4NGL7</accession>
<feature type="compositionally biased region" description="Low complexity" evidence="1">
    <location>
        <begin position="140"/>
        <end position="157"/>
    </location>
</feature>